<dbReference type="AlphaFoldDB" id="A0A9N9IJB1"/>
<name>A0A9N9IJB1_9GLOM</name>
<organism evidence="2 3">
    <name type="scientific">Funneliformis caledonium</name>
    <dbReference type="NCBI Taxonomy" id="1117310"/>
    <lineage>
        <taxon>Eukaryota</taxon>
        <taxon>Fungi</taxon>
        <taxon>Fungi incertae sedis</taxon>
        <taxon>Mucoromycota</taxon>
        <taxon>Glomeromycotina</taxon>
        <taxon>Glomeromycetes</taxon>
        <taxon>Glomerales</taxon>
        <taxon>Glomeraceae</taxon>
        <taxon>Funneliformis</taxon>
    </lineage>
</organism>
<feature type="compositionally biased region" description="Basic and acidic residues" evidence="1">
    <location>
        <begin position="10"/>
        <end position="40"/>
    </location>
</feature>
<feature type="region of interest" description="Disordered" evidence="1">
    <location>
        <begin position="1"/>
        <end position="40"/>
    </location>
</feature>
<accession>A0A9N9IJB1</accession>
<proteinExistence type="predicted"/>
<dbReference type="Proteomes" id="UP000789570">
    <property type="component" value="Unassembled WGS sequence"/>
</dbReference>
<sequence>EESETSPMSEIRDVIQDDENNDKYRNYDGDQYGEYEKDYY</sequence>
<protein>
    <submittedName>
        <fullName evidence="2">9643_t:CDS:1</fullName>
    </submittedName>
</protein>
<dbReference type="EMBL" id="CAJVPQ010014497">
    <property type="protein sequence ID" value="CAG8739692.1"/>
    <property type="molecule type" value="Genomic_DNA"/>
</dbReference>
<feature type="non-terminal residue" evidence="2">
    <location>
        <position position="1"/>
    </location>
</feature>
<evidence type="ECO:0000313" key="2">
    <source>
        <dbReference type="EMBL" id="CAG8739692.1"/>
    </source>
</evidence>
<evidence type="ECO:0000256" key="1">
    <source>
        <dbReference type="SAM" id="MobiDB-lite"/>
    </source>
</evidence>
<comment type="caution">
    <text evidence="2">The sequence shown here is derived from an EMBL/GenBank/DDBJ whole genome shotgun (WGS) entry which is preliminary data.</text>
</comment>
<reference evidence="2" key="1">
    <citation type="submission" date="2021-06" db="EMBL/GenBank/DDBJ databases">
        <authorList>
            <person name="Kallberg Y."/>
            <person name="Tangrot J."/>
            <person name="Rosling A."/>
        </authorList>
    </citation>
    <scope>NUCLEOTIDE SEQUENCE</scope>
    <source>
        <strain evidence="2">UK204</strain>
    </source>
</reference>
<evidence type="ECO:0000313" key="3">
    <source>
        <dbReference type="Proteomes" id="UP000789570"/>
    </source>
</evidence>
<gene>
    <name evidence="2" type="ORF">FCALED_LOCUS15536</name>
</gene>
<keyword evidence="3" id="KW-1185">Reference proteome</keyword>